<sequence length="713" mass="77837">MDLVALIVEDAGDQAGKGKARAGPVHTIVELWRMSGSKVWEVNITGRVLGLAWSRDGELSSLEPWPDHELSGMNKSTVQHLSVHTGKVTKAVLVPPKVIKQVSRADWASAADRSARPEWWPLEWVDGGTDWEKPLVSCFIVATCHVRRLLRAEADDSINPFAPPPPTAKDLGPHKKVETFPSLLPSNPRAPPDVLTLLPPARETGREGSRLLTGTFRLPEGTPSPTPPSVLGLSERSDRLASLINILFRGIESIEAALRDGDKQTMIWREELETCGQQQGRSVDGFVMELTPDRFEMGDNIVPALERIILILDELLSWAGEEAESDLSIDSEATQRAIDIAKAFALLSEHLRQEAELEEAASAEWCKWLRFEMTRITASADDALPIPTHDVKLVWSFMKNGFLHPRFAVNFPRDPDAAEDVLPSSIPPKAPAMSSALDAVLRQTLSRLGATPAPEGLSSPPPFGDQSLDSAAASPLPVSPGLVPSSPDTAGGDAELTEDKPIERYPEVEPLTWANTLLVLCSDIVTAVKPRHPQEDAANDELLRALPQETLLSERTIDGVRWLVFMQSGSTASDAEGALRGVRLCVPEGDIVQAGFFDDEELAVVFQLRGERYLATTTVEALSEQLVDLPTVKENLGSLDLNPQELAVARCRVIGPARSSTDSWLLALNGRKGRRTCCVLTKGGTEVEVLDMDMNEDDEEEEAEEVEADVDME</sequence>
<dbReference type="GeneID" id="25986078"/>
<keyword evidence="5" id="KW-0131">Cell cycle</keyword>
<accession>J6EZX8</accession>
<keyword evidence="3" id="KW-0498">Mitosis</keyword>
<evidence type="ECO:0000259" key="7">
    <source>
        <dbReference type="Pfam" id="PF12896"/>
    </source>
</evidence>
<dbReference type="EMBL" id="ALBS01000204">
    <property type="protein sequence ID" value="EJT48432.1"/>
    <property type="molecule type" value="Genomic_DNA"/>
</dbReference>
<dbReference type="GO" id="GO:0034399">
    <property type="term" value="C:nuclear periphery"/>
    <property type="evidence" value="ECO:0007669"/>
    <property type="project" value="TreeGrafter"/>
</dbReference>
<reference evidence="8 9" key="1">
    <citation type="journal article" date="2012" name="Eukaryot. Cell">
        <title>Draft genome sequence of CBS 2479, the standard type strain of Trichosporon asahii.</title>
        <authorList>
            <person name="Yang R.Y."/>
            <person name="Li H.T."/>
            <person name="Zhu H."/>
            <person name="Zhou G.P."/>
            <person name="Wang M."/>
            <person name="Wang L."/>
        </authorList>
    </citation>
    <scope>NUCLEOTIDE SEQUENCE [LARGE SCALE GENOMIC DNA]</scope>
    <source>
        <strain evidence="9">ATCC 90039 / CBS 2479 / JCM 2466 / KCTC 7840 / NCYC 2677 / UAMH 7654</strain>
    </source>
</reference>
<proteinExistence type="predicted"/>
<dbReference type="KEGG" id="tasa:A1Q1_02564"/>
<gene>
    <name evidence="8" type="ORF">A1Q1_02564</name>
</gene>
<keyword evidence="2" id="KW-0132">Cell division</keyword>
<evidence type="ECO:0000256" key="2">
    <source>
        <dbReference type="ARBA" id="ARBA00022618"/>
    </source>
</evidence>
<feature type="domain" description="Anaphase-promoting complex subunit 4 long" evidence="7">
    <location>
        <begin position="299"/>
        <end position="377"/>
    </location>
</feature>
<dbReference type="PANTHER" id="PTHR13260:SF0">
    <property type="entry name" value="ANAPHASE-PROMOTING COMPLEX SUBUNIT 4"/>
    <property type="match status" value="1"/>
</dbReference>
<dbReference type="InterPro" id="IPR024790">
    <property type="entry name" value="APC4_long_dom"/>
</dbReference>
<name>J6EZX8_TRIAS</name>
<dbReference type="GO" id="GO:0005680">
    <property type="term" value="C:anaphase-promoting complex"/>
    <property type="evidence" value="ECO:0007669"/>
    <property type="project" value="InterPro"/>
</dbReference>
<organism evidence="8 9">
    <name type="scientific">Trichosporon asahii var. asahii (strain ATCC 90039 / CBS 2479 / JCM 2466 / KCTC 7840 / NBRC 103889/ NCYC 2677 / UAMH 7654)</name>
    <name type="common">Yeast</name>
    <dbReference type="NCBI Taxonomy" id="1186058"/>
    <lineage>
        <taxon>Eukaryota</taxon>
        <taxon>Fungi</taxon>
        <taxon>Dikarya</taxon>
        <taxon>Basidiomycota</taxon>
        <taxon>Agaricomycotina</taxon>
        <taxon>Tremellomycetes</taxon>
        <taxon>Trichosporonales</taxon>
        <taxon>Trichosporonaceae</taxon>
        <taxon>Trichosporon</taxon>
    </lineage>
</organism>
<dbReference type="GO" id="GO:0070979">
    <property type="term" value="P:protein K11-linked ubiquitination"/>
    <property type="evidence" value="ECO:0007669"/>
    <property type="project" value="TreeGrafter"/>
</dbReference>
<comment type="caution">
    <text evidence="8">The sequence shown here is derived from an EMBL/GenBank/DDBJ whole genome shotgun (WGS) entry which is preliminary data.</text>
</comment>
<dbReference type="GO" id="GO:0051301">
    <property type="term" value="P:cell division"/>
    <property type="evidence" value="ECO:0007669"/>
    <property type="project" value="UniProtKB-KW"/>
</dbReference>
<protein>
    <recommendedName>
        <fullName evidence="1">Anaphase-promoting complex subunit 4</fullName>
    </recommendedName>
</protein>
<dbReference type="VEuPathDB" id="FungiDB:A1Q1_02564"/>
<dbReference type="InterPro" id="IPR024789">
    <property type="entry name" value="APC4"/>
</dbReference>
<feature type="compositionally biased region" description="Low complexity" evidence="6">
    <location>
        <begin position="474"/>
        <end position="487"/>
    </location>
</feature>
<evidence type="ECO:0000313" key="8">
    <source>
        <dbReference type="EMBL" id="EJT48432.1"/>
    </source>
</evidence>
<dbReference type="AlphaFoldDB" id="J6EZX8"/>
<evidence type="ECO:0000256" key="6">
    <source>
        <dbReference type="SAM" id="MobiDB-lite"/>
    </source>
</evidence>
<dbReference type="GO" id="GO:0031145">
    <property type="term" value="P:anaphase-promoting complex-dependent catabolic process"/>
    <property type="evidence" value="ECO:0007669"/>
    <property type="project" value="InterPro"/>
</dbReference>
<dbReference type="Proteomes" id="UP000002748">
    <property type="component" value="Unassembled WGS sequence"/>
</dbReference>
<evidence type="ECO:0000313" key="9">
    <source>
        <dbReference type="Proteomes" id="UP000002748"/>
    </source>
</evidence>
<feature type="region of interest" description="Disordered" evidence="6">
    <location>
        <begin position="450"/>
        <end position="500"/>
    </location>
</feature>
<evidence type="ECO:0000256" key="5">
    <source>
        <dbReference type="ARBA" id="ARBA00023306"/>
    </source>
</evidence>
<dbReference type="OrthoDB" id="10259843at2759"/>
<evidence type="ECO:0000256" key="1">
    <source>
        <dbReference type="ARBA" id="ARBA00016067"/>
    </source>
</evidence>
<keyword evidence="4" id="KW-0833">Ubl conjugation pathway</keyword>
<evidence type="ECO:0000256" key="4">
    <source>
        <dbReference type="ARBA" id="ARBA00022786"/>
    </source>
</evidence>
<dbReference type="HOGENOM" id="CLU_387417_0_0_1"/>
<dbReference type="PANTHER" id="PTHR13260">
    <property type="entry name" value="ANAPHASE PROMOTING COMPLEX SUBUNIT 4 APC4"/>
    <property type="match status" value="1"/>
</dbReference>
<dbReference type="RefSeq" id="XP_014179301.1">
    <property type="nucleotide sequence ID" value="XM_014323826.1"/>
</dbReference>
<evidence type="ECO:0000256" key="3">
    <source>
        <dbReference type="ARBA" id="ARBA00022776"/>
    </source>
</evidence>
<dbReference type="Pfam" id="PF12896">
    <property type="entry name" value="ANAPC4"/>
    <property type="match status" value="1"/>
</dbReference>